<dbReference type="GO" id="GO:0005829">
    <property type="term" value="C:cytosol"/>
    <property type="evidence" value="ECO:0007669"/>
    <property type="project" value="TreeGrafter"/>
</dbReference>
<dbReference type="CDD" id="cd06848">
    <property type="entry name" value="GCS_H"/>
    <property type="match status" value="1"/>
</dbReference>
<organism evidence="2 3">
    <name type="scientific">Crossiella cryophila</name>
    <dbReference type="NCBI Taxonomy" id="43355"/>
    <lineage>
        <taxon>Bacteria</taxon>
        <taxon>Bacillati</taxon>
        <taxon>Actinomycetota</taxon>
        <taxon>Actinomycetes</taxon>
        <taxon>Pseudonocardiales</taxon>
        <taxon>Pseudonocardiaceae</taxon>
        <taxon>Crossiella</taxon>
    </lineage>
</organism>
<dbReference type="InterPro" id="IPR033753">
    <property type="entry name" value="GCV_H/Fam206"/>
</dbReference>
<evidence type="ECO:0000256" key="1">
    <source>
        <dbReference type="ARBA" id="ARBA00022823"/>
    </source>
</evidence>
<sequence length="127" mass="13872">MIVSFEGLQFTADHNWVRIGGDTARIGITACFAERLTGLCEVRLPRLGEQVQHLAPCGLLATSYWTGDLFTPVTGTVTGVNQRVIDAPELVRADPYGAGWLFEADLADQPARLLDGLSYLELTSQYT</sequence>
<dbReference type="InterPro" id="IPR011053">
    <property type="entry name" value="Single_hybrid_motif"/>
</dbReference>
<dbReference type="GO" id="GO:0019464">
    <property type="term" value="P:glycine decarboxylation via glycine cleavage system"/>
    <property type="evidence" value="ECO:0007669"/>
    <property type="project" value="InterPro"/>
</dbReference>
<dbReference type="PANTHER" id="PTHR11715">
    <property type="entry name" value="GLYCINE CLEAVAGE SYSTEM H PROTEIN"/>
    <property type="match status" value="1"/>
</dbReference>
<gene>
    <name evidence="2" type="ORF">HNR67_005954</name>
</gene>
<dbReference type="GO" id="GO:0009249">
    <property type="term" value="P:protein lipoylation"/>
    <property type="evidence" value="ECO:0007669"/>
    <property type="project" value="TreeGrafter"/>
</dbReference>
<dbReference type="AlphaFoldDB" id="A0A7W7FUY0"/>
<dbReference type="GO" id="GO:0005960">
    <property type="term" value="C:glycine cleavage complex"/>
    <property type="evidence" value="ECO:0007669"/>
    <property type="project" value="InterPro"/>
</dbReference>
<reference evidence="2 3" key="1">
    <citation type="submission" date="2020-08" db="EMBL/GenBank/DDBJ databases">
        <title>Sequencing the genomes of 1000 actinobacteria strains.</title>
        <authorList>
            <person name="Klenk H.-P."/>
        </authorList>
    </citation>
    <scope>NUCLEOTIDE SEQUENCE [LARGE SCALE GENOMIC DNA]</scope>
    <source>
        <strain evidence="2 3">DSM 44230</strain>
    </source>
</reference>
<evidence type="ECO:0000313" key="2">
    <source>
        <dbReference type="EMBL" id="MBB4679836.1"/>
    </source>
</evidence>
<proteinExistence type="predicted"/>
<dbReference type="PANTHER" id="PTHR11715:SF3">
    <property type="entry name" value="GLYCINE CLEAVAGE SYSTEM H PROTEIN-RELATED"/>
    <property type="match status" value="1"/>
</dbReference>
<dbReference type="InterPro" id="IPR002930">
    <property type="entry name" value="GCV_H"/>
</dbReference>
<dbReference type="Proteomes" id="UP000533598">
    <property type="component" value="Unassembled WGS sequence"/>
</dbReference>
<comment type="caution">
    <text evidence="2">The sequence shown here is derived from an EMBL/GenBank/DDBJ whole genome shotgun (WGS) entry which is preliminary data.</text>
</comment>
<name>A0A7W7FUY0_9PSEU</name>
<dbReference type="EMBL" id="JACHMH010000001">
    <property type="protein sequence ID" value="MBB4679836.1"/>
    <property type="molecule type" value="Genomic_DNA"/>
</dbReference>
<dbReference type="Pfam" id="PF01597">
    <property type="entry name" value="GCV_H"/>
    <property type="match status" value="1"/>
</dbReference>
<protein>
    <submittedName>
        <fullName evidence="2">Glycine cleavage system H protein</fullName>
    </submittedName>
</protein>
<dbReference type="RefSeq" id="WP_185005537.1">
    <property type="nucleotide sequence ID" value="NZ_BAAAUI010000043.1"/>
</dbReference>
<accession>A0A7W7FUY0</accession>
<keyword evidence="1" id="KW-0450">Lipoyl</keyword>
<dbReference type="SUPFAM" id="SSF51230">
    <property type="entry name" value="Single hybrid motif"/>
    <property type="match status" value="1"/>
</dbReference>
<dbReference type="Gene3D" id="2.40.50.100">
    <property type="match status" value="1"/>
</dbReference>
<keyword evidence="3" id="KW-1185">Reference proteome</keyword>
<evidence type="ECO:0000313" key="3">
    <source>
        <dbReference type="Proteomes" id="UP000533598"/>
    </source>
</evidence>